<name>A0ACC3MMA3_9PEZI</name>
<evidence type="ECO:0000313" key="1">
    <source>
        <dbReference type="EMBL" id="KAK3697970.1"/>
    </source>
</evidence>
<comment type="caution">
    <text evidence="1">The sequence shown here is derived from an EMBL/GenBank/DDBJ whole genome shotgun (WGS) entry which is preliminary data.</text>
</comment>
<sequence length="623" mass="70935">MKLLNAAPLIHDNIAELIDFPDERNLPPYAILSHTWADEEVLFGDIALGPQHEVHPRLATLRASHHQASWSDDLDFSDAESLNSESADSVSLVSSGADAEPVDNSSQSGGPSTKQPMHDQRQRSVGGSPAKLIPSFDADLTQFPKQELRGAHVKLGWNKVLNTCLLACRDRLSYLSESTRCPRLDHRVPAAELTPSQLQLLQATNGRSRDTWLGPLAEDLVLNDCTRDSLRRSRWFTRGWTLQELIASGQTHFFDRSWQHIAKSTHLLHTLESITGIHLLGLLGEIQYFSVAQRMSWASKRTTTRVEDEAYCLLGIFGINMPLLYREGRKAFQRLQEEIVKISTDQSVFAWELRPWLNHGERDEAHSLLAPSTENFWWHAHDIESFRGWTDAAVQPTNEGARLQLPLYRWRQDHRCRNSIALLQCSTERLGSYMYVVGLRLQNPRADVHSYKVCKTEGSLHTRVEAEVVSTIEEREPTLRRLTRIAVNIDDYAKLTTHPLESLLISRNAPLDPRNPLLPPTFSIGLMLPPGGFRYQWRVAAAYPSTEWDAAGRTFELPVRQRSTFVAVYLEEMRGFRCFVVMGRMTDYHQSADASEQYGIWIFDRTAHFAIKESGHDRYEFCS</sequence>
<reference evidence="1" key="1">
    <citation type="submission" date="2023-07" db="EMBL/GenBank/DDBJ databases">
        <title>Black Yeasts Isolated from many extreme environments.</title>
        <authorList>
            <person name="Coleine C."/>
            <person name="Stajich J.E."/>
            <person name="Selbmann L."/>
        </authorList>
    </citation>
    <scope>NUCLEOTIDE SEQUENCE</scope>
    <source>
        <strain evidence="1">CCFEE 5714</strain>
    </source>
</reference>
<evidence type="ECO:0000313" key="2">
    <source>
        <dbReference type="Proteomes" id="UP001281147"/>
    </source>
</evidence>
<gene>
    <name evidence="1" type="ORF">LTR37_017194</name>
</gene>
<keyword evidence="2" id="KW-1185">Reference proteome</keyword>
<protein>
    <submittedName>
        <fullName evidence="1">Uncharacterized protein</fullName>
    </submittedName>
</protein>
<proteinExistence type="predicted"/>
<organism evidence="1 2">
    <name type="scientific">Vermiconidia calcicola</name>
    <dbReference type="NCBI Taxonomy" id="1690605"/>
    <lineage>
        <taxon>Eukaryota</taxon>
        <taxon>Fungi</taxon>
        <taxon>Dikarya</taxon>
        <taxon>Ascomycota</taxon>
        <taxon>Pezizomycotina</taxon>
        <taxon>Dothideomycetes</taxon>
        <taxon>Dothideomycetidae</taxon>
        <taxon>Mycosphaerellales</taxon>
        <taxon>Extremaceae</taxon>
        <taxon>Vermiconidia</taxon>
    </lineage>
</organism>
<dbReference type="EMBL" id="JAUTXU010000217">
    <property type="protein sequence ID" value="KAK3697970.1"/>
    <property type="molecule type" value="Genomic_DNA"/>
</dbReference>
<accession>A0ACC3MMA3</accession>
<dbReference type="Proteomes" id="UP001281147">
    <property type="component" value="Unassembled WGS sequence"/>
</dbReference>